<feature type="transmembrane region" description="Helical" evidence="6">
    <location>
        <begin position="288"/>
        <end position="314"/>
    </location>
</feature>
<feature type="transmembrane region" description="Helical" evidence="6">
    <location>
        <begin position="190"/>
        <end position="209"/>
    </location>
</feature>
<dbReference type="InterPro" id="IPR050186">
    <property type="entry name" value="TPT_transporter"/>
</dbReference>
<evidence type="ECO:0000256" key="5">
    <source>
        <dbReference type="SAM" id="MobiDB-lite"/>
    </source>
</evidence>
<keyword evidence="4 6" id="KW-0472">Membrane</keyword>
<protein>
    <recommendedName>
        <fullName evidence="7">Sugar phosphate transporter domain-containing protein</fullName>
    </recommendedName>
</protein>
<evidence type="ECO:0000256" key="3">
    <source>
        <dbReference type="ARBA" id="ARBA00022989"/>
    </source>
</evidence>
<dbReference type="Proteomes" id="UP000279259">
    <property type="component" value="Unassembled WGS sequence"/>
</dbReference>
<name>A0A427XTN8_9TREE</name>
<dbReference type="EMBL" id="RSCD01000028">
    <property type="protein sequence ID" value="RSH82204.1"/>
    <property type="molecule type" value="Genomic_DNA"/>
</dbReference>
<keyword evidence="3 6" id="KW-1133">Transmembrane helix</keyword>
<comment type="caution">
    <text evidence="8">The sequence shown here is derived from an EMBL/GenBank/DDBJ whole genome shotgun (WGS) entry which is preliminary data.</text>
</comment>
<dbReference type="PANTHER" id="PTHR11132">
    <property type="entry name" value="SOLUTE CARRIER FAMILY 35"/>
    <property type="match status" value="1"/>
</dbReference>
<reference evidence="8 9" key="1">
    <citation type="submission" date="2018-11" db="EMBL/GenBank/DDBJ databases">
        <title>Genome sequence of Saitozyma podzolica DSM 27192.</title>
        <authorList>
            <person name="Aliyu H."/>
            <person name="Gorte O."/>
            <person name="Ochsenreither K."/>
        </authorList>
    </citation>
    <scope>NUCLEOTIDE SEQUENCE [LARGE SCALE GENOMIC DNA]</scope>
    <source>
        <strain evidence="8 9">DSM 27192</strain>
    </source>
</reference>
<feature type="domain" description="Sugar phosphate transporter" evidence="7">
    <location>
        <begin position="70"/>
        <end position="342"/>
    </location>
</feature>
<comment type="subcellular location">
    <subcellularLocation>
        <location evidence="1">Membrane</location>
        <topology evidence="1">Multi-pass membrane protein</topology>
    </subcellularLocation>
</comment>
<evidence type="ECO:0000313" key="8">
    <source>
        <dbReference type="EMBL" id="RSH82204.1"/>
    </source>
</evidence>
<feature type="transmembrane region" description="Helical" evidence="6">
    <location>
        <begin position="97"/>
        <end position="117"/>
    </location>
</feature>
<feature type="transmembrane region" description="Helical" evidence="6">
    <location>
        <begin position="250"/>
        <end position="268"/>
    </location>
</feature>
<feature type="region of interest" description="Disordered" evidence="5">
    <location>
        <begin position="1"/>
        <end position="29"/>
    </location>
</feature>
<keyword evidence="9" id="KW-1185">Reference proteome</keyword>
<dbReference type="InterPro" id="IPR004853">
    <property type="entry name" value="Sugar_P_trans_dom"/>
</dbReference>
<gene>
    <name evidence="8" type="ORF">EHS25_006137</name>
</gene>
<keyword evidence="2 6" id="KW-0812">Transmembrane</keyword>
<feature type="transmembrane region" description="Helical" evidence="6">
    <location>
        <begin position="66"/>
        <end position="85"/>
    </location>
</feature>
<evidence type="ECO:0000256" key="1">
    <source>
        <dbReference type="ARBA" id="ARBA00004141"/>
    </source>
</evidence>
<dbReference type="AlphaFoldDB" id="A0A427XTN8"/>
<feature type="transmembrane region" description="Helical" evidence="6">
    <location>
        <begin position="138"/>
        <end position="158"/>
    </location>
</feature>
<proteinExistence type="predicted"/>
<evidence type="ECO:0000256" key="4">
    <source>
        <dbReference type="ARBA" id="ARBA00023136"/>
    </source>
</evidence>
<dbReference type="OrthoDB" id="6418713at2759"/>
<sequence length="404" mass="43888">MPDDQGRSVSETEVKDSALQSPLATQDDDMSETDAFLKAEAGGFDVDEEVALVGPEDVGVSRATPIPASIIVPVWILLSGSIILLNKQIFTTLNFPYPVFLTFYHMVVATIGTRLLRLVPGRFSQTRVDMPMSLKLRIILPMAVLFSASLILSNVAYVHLSVSFVQMLKAFIPVLVLVIQLVSGLQSYNHLLMVVICLTCAGCFIAASGEVRFSVFGLVCQTSAVIVESMRLVLIQVLLKEYKMDPLTSIAMYAPICVVIIGMIMPVVEGAEPWLYVLDRVGIPLLLVNGALAFALNIAGVLLIDSAGSVVLTLSGVCKDILLITLSVLVLGSAIAPIQVLGEYRRRTAFGSDLGRVHGRTDGIDFLPAYWRFARFPAGEENHGGDRSSITSRVKTMQCRFRPP</sequence>
<organism evidence="8 9">
    <name type="scientific">Saitozyma podzolica</name>
    <dbReference type="NCBI Taxonomy" id="1890683"/>
    <lineage>
        <taxon>Eukaryota</taxon>
        <taxon>Fungi</taxon>
        <taxon>Dikarya</taxon>
        <taxon>Basidiomycota</taxon>
        <taxon>Agaricomycotina</taxon>
        <taxon>Tremellomycetes</taxon>
        <taxon>Tremellales</taxon>
        <taxon>Trimorphomycetaceae</taxon>
        <taxon>Saitozyma</taxon>
    </lineage>
</organism>
<dbReference type="GO" id="GO:0016020">
    <property type="term" value="C:membrane"/>
    <property type="evidence" value="ECO:0007669"/>
    <property type="project" value="UniProtKB-SubCell"/>
</dbReference>
<dbReference type="Pfam" id="PF03151">
    <property type="entry name" value="TPT"/>
    <property type="match status" value="1"/>
</dbReference>
<accession>A0A427XTN8</accession>
<feature type="compositionally biased region" description="Basic and acidic residues" evidence="5">
    <location>
        <begin position="1"/>
        <end position="16"/>
    </location>
</feature>
<feature type="transmembrane region" description="Helical" evidence="6">
    <location>
        <begin position="164"/>
        <end position="183"/>
    </location>
</feature>
<feature type="transmembrane region" description="Helical" evidence="6">
    <location>
        <begin position="321"/>
        <end position="342"/>
    </location>
</feature>
<evidence type="ECO:0000313" key="9">
    <source>
        <dbReference type="Proteomes" id="UP000279259"/>
    </source>
</evidence>
<evidence type="ECO:0000259" key="7">
    <source>
        <dbReference type="Pfam" id="PF03151"/>
    </source>
</evidence>
<feature type="transmembrane region" description="Helical" evidence="6">
    <location>
        <begin position="215"/>
        <end position="238"/>
    </location>
</feature>
<evidence type="ECO:0000256" key="2">
    <source>
        <dbReference type="ARBA" id="ARBA00022692"/>
    </source>
</evidence>
<evidence type="ECO:0000256" key="6">
    <source>
        <dbReference type="SAM" id="Phobius"/>
    </source>
</evidence>